<dbReference type="EMBL" id="CP003944">
    <property type="protein sequence ID" value="AFZ51831.1"/>
    <property type="molecule type" value="Genomic_DNA"/>
</dbReference>
<dbReference type="STRING" id="13035.Dacsa_3324"/>
<dbReference type="PANTHER" id="PTHR33908:SF11">
    <property type="entry name" value="MEMBRANE PROTEIN"/>
    <property type="match status" value="1"/>
</dbReference>
<evidence type="ECO:0000256" key="4">
    <source>
        <dbReference type="ARBA" id="ARBA00022679"/>
    </source>
</evidence>
<reference evidence="10" key="1">
    <citation type="submission" date="2012-04" db="EMBL/GenBank/DDBJ databases">
        <title>Finished genome of Dactylococcopsis salina PCC 8305.</title>
        <authorList>
            <consortium name="US DOE Joint Genome Institute"/>
            <person name="Gugger M."/>
            <person name="Coursin T."/>
            <person name="Rippka R."/>
            <person name="Tandeau De Marsac N."/>
            <person name="Huntemann M."/>
            <person name="Wei C.-L."/>
            <person name="Han J."/>
            <person name="Detter J.C."/>
            <person name="Han C."/>
            <person name="Tapia R."/>
            <person name="Daligault H."/>
            <person name="Chen A."/>
            <person name="Krypides N."/>
            <person name="Mavromatis K."/>
            <person name="Markowitz V."/>
            <person name="Szeto E."/>
            <person name="Ivanova N."/>
            <person name="Ovchinnikova G."/>
            <person name="Pagani I."/>
            <person name="Pati A."/>
            <person name="Goodwin L."/>
            <person name="Peters L."/>
            <person name="Pitluck S."/>
            <person name="Woyke T."/>
            <person name="Kerfeld C."/>
        </authorList>
    </citation>
    <scope>NUCLEOTIDE SEQUENCE [LARGE SCALE GENOMIC DNA]</scope>
    <source>
        <strain evidence="10">PCC 8305</strain>
    </source>
</reference>
<feature type="transmembrane region" description="Helical" evidence="8">
    <location>
        <begin position="185"/>
        <end position="202"/>
    </location>
</feature>
<dbReference type="SUPFAM" id="SSF48452">
    <property type="entry name" value="TPR-like"/>
    <property type="match status" value="1"/>
</dbReference>
<dbReference type="AlphaFoldDB" id="K9YY08"/>
<keyword evidence="7 8" id="KW-0472">Membrane</keyword>
<evidence type="ECO:0000256" key="1">
    <source>
        <dbReference type="ARBA" id="ARBA00004651"/>
    </source>
</evidence>
<keyword evidence="6 8" id="KW-1133">Transmembrane helix</keyword>
<feature type="transmembrane region" description="Helical" evidence="8">
    <location>
        <begin position="304"/>
        <end position="323"/>
    </location>
</feature>
<dbReference type="Gene3D" id="1.25.40.10">
    <property type="entry name" value="Tetratricopeptide repeat domain"/>
    <property type="match status" value="1"/>
</dbReference>
<feature type="transmembrane region" description="Helical" evidence="8">
    <location>
        <begin position="209"/>
        <end position="227"/>
    </location>
</feature>
<keyword evidence="4" id="KW-0808">Transferase</keyword>
<feature type="transmembrane region" description="Helical" evidence="8">
    <location>
        <begin position="88"/>
        <end position="109"/>
    </location>
</feature>
<sequence length="803" mass="91979">MTILYLSLIWLGGVILDRAWFFFDQSVPAWDQADYLNGVMNYWSAFQTPEWFNPNWWEQIWLLSSKIPPGMYILTAPFLEVFGTNYDAATIILTVFSAILIVSVYGLGCLLFNPKVGLLAAILCQILPGLYRYRTEFVLDYPVTAIVTLCFFFLTLWKQSNRLTWLSAIGVGITIGFGLMIKQTVLLFLLFPIIWLLLTTLWEKKWQRLLEICLGFMVSLLIFYPWYRTNWLLILTSGKRATVDSAIAEGDPALNTINAWIYYGKILPYLLSWHLLIIPIVCFLIYGFLWLRNQNWFNDRDMKTIRWLAIFLIGGYFLNSLNINKDARYILPLLPILSLIFAQGLYLVRRQWRGYIISGSVGLGILLMILNLFPLKGEMITKILSPNVQHYPTIGKDYPHQEVISEIVKTSTYLRTTLGVLPSTPIINQHNFSFYGAKANFQVYGRQVGVEEGNIEKDARSLPYFLTKSGDQGSVSQPQTLITRRIETGDDFRLTKTWELPDRTSLKLYQKKEATVEVNPIADTPRKVKLTNIEFPEKIPADASIPIRYTWEGNWQELKSGIVLLTWEGEEDFWLHDHGIGMGNLSTQLAKKGGFQVRENTAMFVPPDLPSGDYILKGRYIDRETRKSYPLDLPDVSLKVEANVSSPNAPELDLVTQLRLAAMKLPQGEAALEDIFATIERINQYDPIQDYLKQAEIALKYRLQAEEIKLEWLYPLALSEVLQRDAEGAIEQFKTLTELDSKNPHSYAYLAFVYLYDWQPQAAEKTLETALNLNPNLEILHTLDGVSALMQGNIIKALSKLNQ</sequence>
<proteinExistence type="predicted"/>
<feature type="domain" description="Glycosyltransferase RgtA/B/C/D-like" evidence="9">
    <location>
        <begin position="68"/>
        <end position="226"/>
    </location>
</feature>
<evidence type="ECO:0000256" key="7">
    <source>
        <dbReference type="ARBA" id="ARBA00023136"/>
    </source>
</evidence>
<keyword evidence="3" id="KW-0328">Glycosyltransferase</keyword>
<name>K9YY08_DACS8</name>
<dbReference type="PANTHER" id="PTHR33908">
    <property type="entry name" value="MANNOSYLTRANSFERASE YKCB-RELATED"/>
    <property type="match status" value="1"/>
</dbReference>
<dbReference type="Proteomes" id="UP000010482">
    <property type="component" value="Chromosome"/>
</dbReference>
<dbReference type="HOGENOM" id="CLU_010727_0_0_3"/>
<evidence type="ECO:0000256" key="8">
    <source>
        <dbReference type="SAM" id="Phobius"/>
    </source>
</evidence>
<protein>
    <submittedName>
        <fullName evidence="10">PMT family glycosyltransferase, 4-amino-4-deoxy-L-arabinose transferase</fullName>
    </submittedName>
</protein>
<feature type="transmembrane region" description="Helical" evidence="8">
    <location>
        <begin position="355"/>
        <end position="375"/>
    </location>
</feature>
<dbReference type="GO" id="GO:0009103">
    <property type="term" value="P:lipopolysaccharide biosynthetic process"/>
    <property type="evidence" value="ECO:0007669"/>
    <property type="project" value="UniProtKB-ARBA"/>
</dbReference>
<dbReference type="InterPro" id="IPR038731">
    <property type="entry name" value="RgtA/B/C-like"/>
</dbReference>
<evidence type="ECO:0000256" key="6">
    <source>
        <dbReference type="ARBA" id="ARBA00022989"/>
    </source>
</evidence>
<dbReference type="eggNOG" id="COG1807">
    <property type="taxonomic scope" value="Bacteria"/>
</dbReference>
<organism evidence="10 11">
    <name type="scientific">Dactylococcopsis salina (strain PCC 8305)</name>
    <name type="common">Myxobactron salinum</name>
    <dbReference type="NCBI Taxonomy" id="13035"/>
    <lineage>
        <taxon>Bacteria</taxon>
        <taxon>Bacillati</taxon>
        <taxon>Cyanobacteriota</taxon>
        <taxon>Cyanophyceae</taxon>
        <taxon>Nodosilineales</taxon>
        <taxon>Cymatolegaceae</taxon>
        <taxon>Dactylococcopsis</taxon>
    </lineage>
</organism>
<feature type="transmembrane region" description="Helical" evidence="8">
    <location>
        <begin position="116"/>
        <end position="133"/>
    </location>
</feature>
<feature type="transmembrane region" description="Helical" evidence="8">
    <location>
        <begin position="163"/>
        <end position="179"/>
    </location>
</feature>
<evidence type="ECO:0000256" key="5">
    <source>
        <dbReference type="ARBA" id="ARBA00022692"/>
    </source>
</evidence>
<feature type="transmembrane region" description="Helical" evidence="8">
    <location>
        <begin position="139"/>
        <end position="156"/>
    </location>
</feature>
<evidence type="ECO:0000259" key="9">
    <source>
        <dbReference type="Pfam" id="PF13231"/>
    </source>
</evidence>
<feature type="transmembrane region" description="Helical" evidence="8">
    <location>
        <begin position="329"/>
        <end position="348"/>
    </location>
</feature>
<evidence type="ECO:0000313" key="11">
    <source>
        <dbReference type="Proteomes" id="UP000010482"/>
    </source>
</evidence>
<dbReference type="RefSeq" id="WP_015230807.1">
    <property type="nucleotide sequence ID" value="NC_019780.1"/>
</dbReference>
<evidence type="ECO:0000256" key="3">
    <source>
        <dbReference type="ARBA" id="ARBA00022676"/>
    </source>
</evidence>
<dbReference type="InterPro" id="IPR011990">
    <property type="entry name" value="TPR-like_helical_dom_sf"/>
</dbReference>
<accession>K9YY08</accession>
<evidence type="ECO:0000256" key="2">
    <source>
        <dbReference type="ARBA" id="ARBA00022475"/>
    </source>
</evidence>
<dbReference type="eggNOG" id="COG0457">
    <property type="taxonomic scope" value="Bacteria"/>
</dbReference>
<dbReference type="Pfam" id="PF13231">
    <property type="entry name" value="PMT_2"/>
    <property type="match status" value="1"/>
</dbReference>
<dbReference type="KEGG" id="dsl:Dacsa_3324"/>
<dbReference type="GO" id="GO:0016763">
    <property type="term" value="F:pentosyltransferase activity"/>
    <property type="evidence" value="ECO:0007669"/>
    <property type="project" value="TreeGrafter"/>
</dbReference>
<feature type="transmembrane region" description="Helical" evidence="8">
    <location>
        <begin position="270"/>
        <end position="292"/>
    </location>
</feature>
<dbReference type="PATRIC" id="fig|13035.3.peg.3767"/>
<dbReference type="GO" id="GO:0005886">
    <property type="term" value="C:plasma membrane"/>
    <property type="evidence" value="ECO:0007669"/>
    <property type="project" value="UniProtKB-SubCell"/>
</dbReference>
<dbReference type="OrthoDB" id="437910at2"/>
<keyword evidence="2" id="KW-1003">Cell membrane</keyword>
<gene>
    <name evidence="10" type="ORF">Dacsa_3324</name>
</gene>
<keyword evidence="11" id="KW-1185">Reference proteome</keyword>
<dbReference type="InterPro" id="IPR050297">
    <property type="entry name" value="LipidA_mod_glycosyltrf_83"/>
</dbReference>
<evidence type="ECO:0000313" key="10">
    <source>
        <dbReference type="EMBL" id="AFZ51831.1"/>
    </source>
</evidence>
<comment type="subcellular location">
    <subcellularLocation>
        <location evidence="1">Cell membrane</location>
        <topology evidence="1">Multi-pass membrane protein</topology>
    </subcellularLocation>
</comment>
<keyword evidence="5 8" id="KW-0812">Transmembrane</keyword>